<evidence type="ECO:0000313" key="1">
    <source>
        <dbReference type="EMBL" id="TFY50413.1"/>
    </source>
</evidence>
<sequence>MGVDKASGPDATGRDEGGGWLSVRVQIVRGVADAYTTTVLSTPIIRVTHGMPSPSLRTEQHSELKYAGMLYVPITNVPTCANMLTGKIPGPNIPSLKAQLTVNSNFVTVARARPRTPRIVTVEPERQRRSPTRNSHHSGFWVLQIPAHPWPGPRQTLRDSGLDLAACHLAGIHIQSPSSSSCVPSFVGTRFCVGRTPAILAVEERRSKAAVASKTPAFGTHRASRMLMTYVYAGSYSAG</sequence>
<dbReference type="Proteomes" id="UP000298327">
    <property type="component" value="Unassembled WGS sequence"/>
</dbReference>
<comment type="caution">
    <text evidence="1">The sequence shown here is derived from an EMBL/GenBank/DDBJ whole genome shotgun (WGS) entry which is preliminary data.</text>
</comment>
<reference evidence="1 2" key="1">
    <citation type="submission" date="2019-02" db="EMBL/GenBank/DDBJ databases">
        <title>Genome sequencing of the rare red list fungi Dentipellis fragilis.</title>
        <authorList>
            <person name="Buettner E."/>
            <person name="Kellner H."/>
        </authorList>
    </citation>
    <scope>NUCLEOTIDE SEQUENCE [LARGE SCALE GENOMIC DNA]</scope>
    <source>
        <strain evidence="1 2">DSM 105465</strain>
    </source>
</reference>
<dbReference type="AlphaFoldDB" id="A0A4Y9XM30"/>
<accession>A0A4Y9XM30</accession>
<evidence type="ECO:0000313" key="2">
    <source>
        <dbReference type="Proteomes" id="UP000298327"/>
    </source>
</evidence>
<proteinExistence type="predicted"/>
<gene>
    <name evidence="1" type="ORF">EVG20_g11535</name>
</gene>
<protein>
    <submittedName>
        <fullName evidence="1">Uncharacterized protein</fullName>
    </submittedName>
</protein>
<keyword evidence="2" id="KW-1185">Reference proteome</keyword>
<name>A0A4Y9XM30_9AGAM</name>
<organism evidence="1 2">
    <name type="scientific">Dentipellis fragilis</name>
    <dbReference type="NCBI Taxonomy" id="205917"/>
    <lineage>
        <taxon>Eukaryota</taxon>
        <taxon>Fungi</taxon>
        <taxon>Dikarya</taxon>
        <taxon>Basidiomycota</taxon>
        <taxon>Agaricomycotina</taxon>
        <taxon>Agaricomycetes</taxon>
        <taxon>Russulales</taxon>
        <taxon>Hericiaceae</taxon>
        <taxon>Dentipellis</taxon>
    </lineage>
</organism>
<dbReference type="EMBL" id="SEOQ01001842">
    <property type="protein sequence ID" value="TFY50413.1"/>
    <property type="molecule type" value="Genomic_DNA"/>
</dbReference>